<accession>A0A7J5H4D8</accession>
<proteinExistence type="predicted"/>
<gene>
    <name evidence="1" type="ORF">GAQ34_12220</name>
</gene>
<protein>
    <submittedName>
        <fullName evidence="1">Uncharacterized protein</fullName>
    </submittedName>
</protein>
<evidence type="ECO:0000313" key="1">
    <source>
        <dbReference type="EMBL" id="KAB4184847.1"/>
    </source>
</evidence>
<comment type="caution">
    <text evidence="1">The sequence shown here is derived from an EMBL/GenBank/DDBJ whole genome shotgun (WGS) entry which is preliminary data.</text>
</comment>
<dbReference type="EMBL" id="WCUA01000012">
    <property type="protein sequence ID" value="KAB4184847.1"/>
    <property type="molecule type" value="Genomic_DNA"/>
</dbReference>
<reference evidence="1 2" key="1">
    <citation type="journal article" date="2019" name="Nat. Med.">
        <title>A library of human gut bacterial isolates paired with longitudinal multiomics data enables mechanistic microbiome research.</title>
        <authorList>
            <person name="Poyet M."/>
            <person name="Groussin M."/>
            <person name="Gibbons S.M."/>
            <person name="Avila-Pacheco J."/>
            <person name="Jiang X."/>
            <person name="Kearney S.M."/>
            <person name="Perrotta A.R."/>
            <person name="Berdy B."/>
            <person name="Zhao S."/>
            <person name="Lieberman T.D."/>
            <person name="Swanson P.K."/>
            <person name="Smith M."/>
            <person name="Roesemann S."/>
            <person name="Alexander J.E."/>
            <person name="Rich S.A."/>
            <person name="Livny J."/>
            <person name="Vlamakis H."/>
            <person name="Clish C."/>
            <person name="Bullock K."/>
            <person name="Deik A."/>
            <person name="Scott J."/>
            <person name="Pierce K.A."/>
            <person name="Xavier R.J."/>
            <person name="Alm E.J."/>
        </authorList>
    </citation>
    <scope>NUCLEOTIDE SEQUENCE [LARGE SCALE GENOMIC DNA]</scope>
    <source>
        <strain evidence="1 2">BIOML-A21</strain>
    </source>
</reference>
<dbReference type="AlphaFoldDB" id="A0A7J5H4D8"/>
<organism evidence="1 2">
    <name type="scientific">Bacteroides uniformis</name>
    <dbReference type="NCBI Taxonomy" id="820"/>
    <lineage>
        <taxon>Bacteria</taxon>
        <taxon>Pseudomonadati</taxon>
        <taxon>Bacteroidota</taxon>
        <taxon>Bacteroidia</taxon>
        <taxon>Bacteroidales</taxon>
        <taxon>Bacteroidaceae</taxon>
        <taxon>Bacteroides</taxon>
    </lineage>
</organism>
<sequence length="101" mass="11716">MAIKLIDRKESVSYKGCIYELTLLWDRESVRKCFCGMPPFFAHIRKDGANFATINCYSNDNGRFVVKKFMPSLLARPDWQIRFDKDINTIPLLELLTGLPI</sequence>
<dbReference type="Proteomes" id="UP000442334">
    <property type="component" value="Unassembled WGS sequence"/>
</dbReference>
<name>A0A7J5H4D8_BACUN</name>
<dbReference type="RefSeq" id="WP_087251012.1">
    <property type="nucleotide sequence ID" value="NZ_WCTZ01000014.1"/>
</dbReference>
<evidence type="ECO:0000313" key="2">
    <source>
        <dbReference type="Proteomes" id="UP000442334"/>
    </source>
</evidence>